<dbReference type="PANTHER" id="PTHR43690">
    <property type="entry name" value="NARDILYSIN"/>
    <property type="match status" value="1"/>
</dbReference>
<evidence type="ECO:0000256" key="5">
    <source>
        <dbReference type="ARBA" id="ARBA00022801"/>
    </source>
</evidence>
<evidence type="ECO:0000256" key="7">
    <source>
        <dbReference type="ARBA" id="ARBA00023049"/>
    </source>
</evidence>
<comment type="caution">
    <text evidence="11">The sequence shown here is derived from an EMBL/GenBank/DDBJ whole genome shotgun (WGS) entry which is preliminary data.</text>
</comment>
<keyword evidence="7" id="KW-0482">Metalloprotease</keyword>
<comment type="cofactor">
    <cofactor evidence="1">
        <name>Zn(2+)</name>
        <dbReference type="ChEBI" id="CHEBI:29105"/>
    </cofactor>
</comment>
<feature type="domain" description="Peptidase M16 C-terminal" evidence="10">
    <location>
        <begin position="183"/>
        <end position="360"/>
    </location>
</feature>
<dbReference type="GO" id="GO:0046872">
    <property type="term" value="F:metal ion binding"/>
    <property type="evidence" value="ECO:0007669"/>
    <property type="project" value="UniProtKB-KW"/>
</dbReference>
<dbReference type="Proteomes" id="UP000318148">
    <property type="component" value="Unassembled WGS sequence"/>
</dbReference>
<evidence type="ECO:0000256" key="1">
    <source>
        <dbReference type="ARBA" id="ARBA00001947"/>
    </source>
</evidence>
<evidence type="ECO:0000256" key="3">
    <source>
        <dbReference type="ARBA" id="ARBA00022670"/>
    </source>
</evidence>
<keyword evidence="4" id="KW-0479">Metal-binding</keyword>
<evidence type="ECO:0000256" key="8">
    <source>
        <dbReference type="RuleBase" id="RU004447"/>
    </source>
</evidence>
<reference evidence="11 12" key="1">
    <citation type="submission" date="2019-02" db="EMBL/GenBank/DDBJ databases">
        <title>Prokaryotic population dynamics and viral predation in marine succession experiment using metagenomics: the confinement effect.</title>
        <authorList>
            <person name="Haro-Moreno J.M."/>
            <person name="Rodriguez-Valera F."/>
            <person name="Lopez-Perez M."/>
        </authorList>
    </citation>
    <scope>NUCLEOTIDE SEQUENCE [LARGE SCALE GENOMIC DNA]</scope>
    <source>
        <strain evidence="11">MED-G169</strain>
    </source>
</reference>
<evidence type="ECO:0000256" key="4">
    <source>
        <dbReference type="ARBA" id="ARBA00022723"/>
    </source>
</evidence>
<dbReference type="AlphaFoldDB" id="A0A520LPP9"/>
<proteinExistence type="inferred from homology"/>
<dbReference type="InterPro" id="IPR007863">
    <property type="entry name" value="Peptidase_M16_C"/>
</dbReference>
<dbReference type="InterPro" id="IPR050626">
    <property type="entry name" value="Peptidase_M16"/>
</dbReference>
<dbReference type="Pfam" id="PF05193">
    <property type="entry name" value="Peptidase_M16_C"/>
    <property type="match status" value="2"/>
</dbReference>
<dbReference type="GO" id="GO:0004222">
    <property type="term" value="F:metalloendopeptidase activity"/>
    <property type="evidence" value="ECO:0007669"/>
    <property type="project" value="InterPro"/>
</dbReference>
<dbReference type="GO" id="GO:0006508">
    <property type="term" value="P:proteolysis"/>
    <property type="evidence" value="ECO:0007669"/>
    <property type="project" value="UniProtKB-KW"/>
</dbReference>
<evidence type="ECO:0000313" key="11">
    <source>
        <dbReference type="EMBL" id="RZO08448.1"/>
    </source>
</evidence>
<keyword evidence="5" id="KW-0378">Hydrolase</keyword>
<evidence type="ECO:0000256" key="2">
    <source>
        <dbReference type="ARBA" id="ARBA00007261"/>
    </source>
</evidence>
<feature type="domain" description="Peptidase M16 C-terminal" evidence="10">
    <location>
        <begin position="642"/>
        <end position="821"/>
    </location>
</feature>
<dbReference type="InterPro" id="IPR011765">
    <property type="entry name" value="Pept_M16_N"/>
</dbReference>
<name>A0A520LPP9_9GAMM</name>
<dbReference type="Gene3D" id="3.30.830.10">
    <property type="entry name" value="Metalloenzyme, LuxS/M16 peptidase-like"/>
    <property type="match status" value="4"/>
</dbReference>
<comment type="similarity">
    <text evidence="2 8">Belongs to the peptidase M16 family.</text>
</comment>
<organism evidence="11 12">
    <name type="scientific">SAR92 clade bacterium</name>
    <dbReference type="NCBI Taxonomy" id="2315479"/>
    <lineage>
        <taxon>Bacteria</taxon>
        <taxon>Pseudomonadati</taxon>
        <taxon>Pseudomonadota</taxon>
        <taxon>Gammaproteobacteria</taxon>
        <taxon>Cellvibrionales</taxon>
        <taxon>Porticoccaceae</taxon>
        <taxon>SAR92 clade</taxon>
    </lineage>
</organism>
<dbReference type="InterPro" id="IPR011249">
    <property type="entry name" value="Metalloenz_LuxS/M16"/>
</dbReference>
<evidence type="ECO:0000313" key="12">
    <source>
        <dbReference type="Proteomes" id="UP000318148"/>
    </source>
</evidence>
<dbReference type="PANTHER" id="PTHR43690:SF17">
    <property type="entry name" value="PROTEIN YHJJ"/>
    <property type="match status" value="1"/>
</dbReference>
<dbReference type="Pfam" id="PF00675">
    <property type="entry name" value="Peptidase_M16"/>
    <property type="match status" value="1"/>
</dbReference>
<gene>
    <name evidence="11" type="ORF">EVB02_00640</name>
</gene>
<keyword evidence="6" id="KW-0862">Zinc</keyword>
<dbReference type="SUPFAM" id="SSF63411">
    <property type="entry name" value="LuxS/MPP-like metallohydrolase"/>
    <property type="match status" value="4"/>
</dbReference>
<evidence type="ECO:0000259" key="10">
    <source>
        <dbReference type="Pfam" id="PF05193"/>
    </source>
</evidence>
<protein>
    <submittedName>
        <fullName evidence="11">Insulinase family protein</fullName>
    </submittedName>
</protein>
<keyword evidence="3" id="KW-0645">Protease</keyword>
<evidence type="ECO:0000256" key="6">
    <source>
        <dbReference type="ARBA" id="ARBA00022833"/>
    </source>
</evidence>
<dbReference type="EMBL" id="SHBO01000004">
    <property type="protein sequence ID" value="RZO08448.1"/>
    <property type="molecule type" value="Genomic_DNA"/>
</dbReference>
<dbReference type="PROSITE" id="PS00143">
    <property type="entry name" value="INSULINASE"/>
    <property type="match status" value="1"/>
</dbReference>
<evidence type="ECO:0000259" key="9">
    <source>
        <dbReference type="Pfam" id="PF00675"/>
    </source>
</evidence>
<dbReference type="InterPro" id="IPR001431">
    <property type="entry name" value="Pept_M16_Zn_BS"/>
</dbReference>
<accession>A0A520LPP9</accession>
<sequence>MAYAKLPRGVEEMTTIEGITEYRLKNGLQVLLFPDPTQETITVNVTYKVGSKHENYGETGMAHLLEHLVFKGTPNHPNIPKELTDHGAEPNGTTWTDRTNYFETFSATDENLNWALDLEADRMINSFIAKEDLDSEMTVVRNELENGENSPVRVLIQRMLAASYDWHNYGKSTIGAISDLENVKIENLQAFYKKYYQPDNATLIVTGKIEKESTIKLIHKYFSKIKKPKRSLDALYTEEPIQDGERQVTIRRSGDVQVVASMYKIPAGFDSAFPSVKVLTNILGDPTSGRLQKSLVKNKLAAYAYGFNFQWGEPSVMTFLAQVGKDDDINPTKEKLLGTLENVLNNPITEEEVSRAKAKLEKQYKLSFNSSQNIALELSEWIGMGDWRLMFLDRDGIKGVTRESVQAAANEYLVNDNRTLGIFIPEENPKRASSIVRLKQSDIDSLVADYKGQEIIDVGESFDPSHSNIDMRSKLIDLDSGGQINFLTKKTRGKSVVASLNFDIGNEVSLTGKSVIGSLAMSMISRGSKDFTREELQAEFDRLEASVSIGGSSTGLGISINTTKENLPPLLDLLDHVIRNPIFDTNELEMLKEELIVGLEQEKQQPTSVIFKELRSYLDPYKPGHPYANMSIDKEIELIKEVDRQDLKDFYAGFMNSSEVNGAIIGAFDESVMREKLNTLTSEWKPLIPYERIKTKVAKKATINVLIDTPDKKGAAFGAMHTFPLRDDHPDYPALTMANQMFGGGFISSRLANRLRQKDGLSYGARSFLSVGSFDENATFGAYAICAPENLARVEIGFTEELNRVLSDGFTAEELEDARRGVLQNSRIDRAKDVRLVGTLSRNIDLKRTMMWDKKYEDALRSLTVEEVNVVFKKYFSLTNFSIVKAGDASKMET</sequence>
<feature type="domain" description="Peptidase M16 N-terminal" evidence="9">
    <location>
        <begin position="30"/>
        <end position="175"/>
    </location>
</feature>